<dbReference type="InterPro" id="IPR026891">
    <property type="entry name" value="Fn3-like"/>
</dbReference>
<dbReference type="EMBL" id="BAABLM010000001">
    <property type="protein sequence ID" value="GAA4664267.1"/>
    <property type="molecule type" value="Genomic_DNA"/>
</dbReference>
<protein>
    <submittedName>
        <fullName evidence="5">Beta-glucosidase</fullName>
    </submittedName>
</protein>
<organism evidence="5 6">
    <name type="scientific">Frondihabitans cladoniiphilus</name>
    <dbReference type="NCBI Taxonomy" id="715785"/>
    <lineage>
        <taxon>Bacteria</taxon>
        <taxon>Bacillati</taxon>
        <taxon>Actinomycetota</taxon>
        <taxon>Actinomycetes</taxon>
        <taxon>Micrococcales</taxon>
        <taxon>Microbacteriaceae</taxon>
        <taxon>Frondihabitans</taxon>
    </lineage>
</organism>
<keyword evidence="6" id="KW-1185">Reference proteome</keyword>
<dbReference type="InterPro" id="IPR001764">
    <property type="entry name" value="Glyco_hydro_3_N"/>
</dbReference>
<dbReference type="SUPFAM" id="SSF52279">
    <property type="entry name" value="Beta-D-glucan exohydrolase, C-terminal domain"/>
    <property type="match status" value="1"/>
</dbReference>
<dbReference type="SMART" id="SM01217">
    <property type="entry name" value="Fn3_like"/>
    <property type="match status" value="1"/>
</dbReference>
<evidence type="ECO:0000256" key="1">
    <source>
        <dbReference type="ARBA" id="ARBA00005336"/>
    </source>
</evidence>
<sequence length="727" mass="75798">MSSSPVHPWSDPALSPDDRARLVVEAMTDDEKWSWISGPMAIPMPGGAPLPAEAIGSAAYYPAIERLGIPAMQQSDASLGVSNLGEVRPGDNATALPSSLLLGASFDVETARETGAVVGRQARAKGFSVQLAGGANIVREATGGRNFEYVSEDPLLTGLIAGASVAGIQSEGVVSTMKHFAVNSQETGRVMANSVLGEAALRESDLLAFQIGIEEGRPGAIMPGYNQINGHYATENAHLISDVLKGDWGFRGWVMADWGATHSTEAAANAGLDVQSGANLDPEPFFGQPLRDAVAAGRVDAARVDDMLHRQLRTLFALGVIDAPPTTDGAVDYSADDLIAQRSAERGLVLVKNDGGMLPLPQALPKILVVGPHADAGVLSGGGSSSVTPIGSLVLDGTDVMGMQTPKVYQPSSIVRAIRAEARTSGVTFQDGSDRDATLAAAREADVVILVADEWRSEGLDASGLGLPDGQEELISAVAAVNSHVVVVVESGGPITMPWADEVPAIIAAFYPGSGGGPAIAGVLFGRVNPSGHLPVSFPRSQSQLPRPEQNDPTTTTSNPGEERRGEIFDVDYDIEGSDVGYRWYDREGLEPRFAFGHGLSYTTFAVSDVVARVDKTAVTVDVTVTNTGARAGAAVPQLYVSRASGASGASGDDFVWRLGAFARVELEAGERRSVRLVVDPRLLARWDVSAGAFRIAGGTYSLRIGADARDASGPAFTVELAAATLA</sequence>
<dbReference type="PRINTS" id="PR00133">
    <property type="entry name" value="GLHYDRLASE3"/>
</dbReference>
<comment type="caution">
    <text evidence="5">The sequence shown here is derived from an EMBL/GenBank/DDBJ whole genome shotgun (WGS) entry which is preliminary data.</text>
</comment>
<dbReference type="InterPro" id="IPR036962">
    <property type="entry name" value="Glyco_hydro_3_N_sf"/>
</dbReference>
<dbReference type="InterPro" id="IPR002772">
    <property type="entry name" value="Glyco_hydro_3_C"/>
</dbReference>
<dbReference type="RefSeq" id="WP_345372035.1">
    <property type="nucleotide sequence ID" value="NZ_BAABLM010000001.1"/>
</dbReference>
<comment type="similarity">
    <text evidence="1">Belongs to the glycosyl hydrolase 3 family.</text>
</comment>
<dbReference type="Proteomes" id="UP001501295">
    <property type="component" value="Unassembled WGS sequence"/>
</dbReference>
<evidence type="ECO:0000256" key="2">
    <source>
        <dbReference type="ARBA" id="ARBA00022801"/>
    </source>
</evidence>
<feature type="compositionally biased region" description="Polar residues" evidence="3">
    <location>
        <begin position="539"/>
        <end position="560"/>
    </location>
</feature>
<dbReference type="Gene3D" id="3.40.50.1700">
    <property type="entry name" value="Glycoside hydrolase family 3 C-terminal domain"/>
    <property type="match status" value="1"/>
</dbReference>
<accession>A0ABP8VIN5</accession>
<dbReference type="Gene3D" id="3.20.20.300">
    <property type="entry name" value="Glycoside hydrolase, family 3, N-terminal domain"/>
    <property type="match status" value="1"/>
</dbReference>
<gene>
    <name evidence="5" type="ORF">GCM10025780_01350</name>
</gene>
<dbReference type="Gene3D" id="2.60.40.10">
    <property type="entry name" value="Immunoglobulins"/>
    <property type="match status" value="1"/>
</dbReference>
<evidence type="ECO:0000256" key="3">
    <source>
        <dbReference type="SAM" id="MobiDB-lite"/>
    </source>
</evidence>
<name>A0ABP8VIN5_9MICO</name>
<dbReference type="Pfam" id="PF14310">
    <property type="entry name" value="Fn3-like"/>
    <property type="match status" value="1"/>
</dbReference>
<dbReference type="InterPro" id="IPR013783">
    <property type="entry name" value="Ig-like_fold"/>
</dbReference>
<evidence type="ECO:0000313" key="6">
    <source>
        <dbReference type="Proteomes" id="UP001501295"/>
    </source>
</evidence>
<proteinExistence type="inferred from homology"/>
<dbReference type="InterPro" id="IPR036881">
    <property type="entry name" value="Glyco_hydro_3_C_sf"/>
</dbReference>
<feature type="domain" description="Fibronectin type III-like" evidence="4">
    <location>
        <begin position="635"/>
        <end position="709"/>
    </location>
</feature>
<dbReference type="InterPro" id="IPR017853">
    <property type="entry name" value="GH"/>
</dbReference>
<evidence type="ECO:0000313" key="5">
    <source>
        <dbReference type="EMBL" id="GAA4664267.1"/>
    </source>
</evidence>
<dbReference type="PANTHER" id="PTHR42715">
    <property type="entry name" value="BETA-GLUCOSIDASE"/>
    <property type="match status" value="1"/>
</dbReference>
<dbReference type="Pfam" id="PF01915">
    <property type="entry name" value="Glyco_hydro_3_C"/>
    <property type="match status" value="1"/>
</dbReference>
<dbReference type="SUPFAM" id="SSF51445">
    <property type="entry name" value="(Trans)glycosidases"/>
    <property type="match status" value="1"/>
</dbReference>
<dbReference type="Pfam" id="PF00933">
    <property type="entry name" value="Glyco_hydro_3"/>
    <property type="match status" value="1"/>
</dbReference>
<dbReference type="InterPro" id="IPR050288">
    <property type="entry name" value="Cellulose_deg_GH3"/>
</dbReference>
<evidence type="ECO:0000259" key="4">
    <source>
        <dbReference type="SMART" id="SM01217"/>
    </source>
</evidence>
<feature type="region of interest" description="Disordered" evidence="3">
    <location>
        <begin position="536"/>
        <end position="567"/>
    </location>
</feature>
<reference evidence="6" key="1">
    <citation type="journal article" date="2019" name="Int. J. Syst. Evol. Microbiol.">
        <title>The Global Catalogue of Microorganisms (GCM) 10K type strain sequencing project: providing services to taxonomists for standard genome sequencing and annotation.</title>
        <authorList>
            <consortium name="The Broad Institute Genomics Platform"/>
            <consortium name="The Broad Institute Genome Sequencing Center for Infectious Disease"/>
            <person name="Wu L."/>
            <person name="Ma J."/>
        </authorList>
    </citation>
    <scope>NUCLEOTIDE SEQUENCE [LARGE SCALE GENOMIC DNA]</scope>
    <source>
        <strain evidence="6">JCM 18956</strain>
    </source>
</reference>
<keyword evidence="2" id="KW-0378">Hydrolase</keyword>
<dbReference type="PANTHER" id="PTHR42715:SF10">
    <property type="entry name" value="BETA-GLUCOSIDASE"/>
    <property type="match status" value="1"/>
</dbReference>